<protein>
    <recommendedName>
        <fullName evidence="2">Nucleoplasmin-like domain-containing protein</fullName>
    </recommendedName>
</protein>
<feature type="region of interest" description="Disordered" evidence="1">
    <location>
        <begin position="196"/>
        <end position="246"/>
    </location>
</feature>
<dbReference type="InterPro" id="IPR041232">
    <property type="entry name" value="NPL"/>
</dbReference>
<organism evidence="3 4">
    <name type="scientific">Sistotremastrum niveocremeum HHB9708</name>
    <dbReference type="NCBI Taxonomy" id="1314777"/>
    <lineage>
        <taxon>Eukaryota</taxon>
        <taxon>Fungi</taxon>
        <taxon>Dikarya</taxon>
        <taxon>Basidiomycota</taxon>
        <taxon>Agaricomycotina</taxon>
        <taxon>Agaricomycetes</taxon>
        <taxon>Sistotremastrales</taxon>
        <taxon>Sistotremastraceae</taxon>
        <taxon>Sertulicium</taxon>
        <taxon>Sertulicium niveocremeum</taxon>
    </lineage>
</organism>
<evidence type="ECO:0000313" key="4">
    <source>
        <dbReference type="Proteomes" id="UP000076722"/>
    </source>
</evidence>
<accession>A0A164RIL7</accession>
<dbReference type="Pfam" id="PF17800">
    <property type="entry name" value="NPL"/>
    <property type="match status" value="1"/>
</dbReference>
<sequence>MAAQSTHTPIASWSFTAKAGQPEDLVIEFSLHVTNACISTKFLTELDHTTLILRHEDLSEAEPTFREATLCWLSPNDRSWSAPLNLVFSPGEKIRFEASKNAVDLVGYYFDTAQSKPVPPSAFADPPKSSRKRPHLLENASAGHSSAQQSAMLSAASRSVQEHSTTSVAFVISQRRVSAADTLSQRRIVTSTVEQHTTFDGITGPPSSLPTRSRRSSVSSTRSQNMHLQREGFEQSIIQRREEGHT</sequence>
<name>A0A164RIL7_9AGAM</name>
<reference evidence="3 4" key="1">
    <citation type="journal article" date="2016" name="Mol. Biol. Evol.">
        <title>Comparative Genomics of Early-Diverging Mushroom-Forming Fungi Provides Insights into the Origins of Lignocellulose Decay Capabilities.</title>
        <authorList>
            <person name="Nagy L.G."/>
            <person name="Riley R."/>
            <person name="Tritt A."/>
            <person name="Adam C."/>
            <person name="Daum C."/>
            <person name="Floudas D."/>
            <person name="Sun H."/>
            <person name="Yadav J.S."/>
            <person name="Pangilinan J."/>
            <person name="Larsson K.H."/>
            <person name="Matsuura K."/>
            <person name="Barry K."/>
            <person name="Labutti K."/>
            <person name="Kuo R."/>
            <person name="Ohm R.A."/>
            <person name="Bhattacharya S.S."/>
            <person name="Shirouzu T."/>
            <person name="Yoshinaga Y."/>
            <person name="Martin F.M."/>
            <person name="Grigoriev I.V."/>
            <person name="Hibbett D.S."/>
        </authorList>
    </citation>
    <scope>NUCLEOTIDE SEQUENCE [LARGE SCALE GENOMIC DNA]</scope>
    <source>
        <strain evidence="3 4">HHB9708</strain>
    </source>
</reference>
<feature type="region of interest" description="Disordered" evidence="1">
    <location>
        <begin position="140"/>
        <end position="159"/>
    </location>
</feature>
<dbReference type="Gene3D" id="2.60.120.340">
    <property type="entry name" value="Nucleoplasmin core domain"/>
    <property type="match status" value="1"/>
</dbReference>
<proteinExistence type="predicted"/>
<dbReference type="EMBL" id="KV419420">
    <property type="protein sequence ID" value="KZS90591.1"/>
    <property type="molecule type" value="Genomic_DNA"/>
</dbReference>
<evidence type="ECO:0000259" key="2">
    <source>
        <dbReference type="Pfam" id="PF17800"/>
    </source>
</evidence>
<dbReference type="Proteomes" id="UP000076722">
    <property type="component" value="Unassembled WGS sequence"/>
</dbReference>
<feature type="domain" description="Nucleoplasmin-like" evidence="2">
    <location>
        <begin position="13"/>
        <end position="109"/>
    </location>
</feature>
<evidence type="ECO:0000256" key="1">
    <source>
        <dbReference type="SAM" id="MobiDB-lite"/>
    </source>
</evidence>
<keyword evidence="4" id="KW-1185">Reference proteome</keyword>
<feature type="compositionally biased region" description="Basic and acidic residues" evidence="1">
    <location>
        <begin position="228"/>
        <end position="246"/>
    </location>
</feature>
<evidence type="ECO:0000313" key="3">
    <source>
        <dbReference type="EMBL" id="KZS90591.1"/>
    </source>
</evidence>
<feature type="compositionally biased region" description="Low complexity" evidence="1">
    <location>
        <begin position="203"/>
        <end position="223"/>
    </location>
</feature>
<gene>
    <name evidence="3" type="ORF">SISNIDRAFT_468370</name>
</gene>
<dbReference type="AlphaFoldDB" id="A0A164RIL7"/>